<dbReference type="InterPro" id="IPR050271">
    <property type="entry name" value="UDP-glycosyltransferase"/>
</dbReference>
<gene>
    <name evidence="5" type="ORF">SVUK_LOCUS20994</name>
</gene>
<evidence type="ECO:0000313" key="6">
    <source>
        <dbReference type="Proteomes" id="UP000270094"/>
    </source>
</evidence>
<dbReference type="Proteomes" id="UP000270094">
    <property type="component" value="Unassembled WGS sequence"/>
</dbReference>
<protein>
    <recommendedName>
        <fullName evidence="2">glucuronosyltransferase</fullName>
        <ecNumber evidence="2">2.4.1.17</ecNumber>
    </recommendedName>
</protein>
<organism evidence="5 6">
    <name type="scientific">Strongylus vulgaris</name>
    <name type="common">Blood worm</name>
    <dbReference type="NCBI Taxonomy" id="40348"/>
    <lineage>
        <taxon>Eukaryota</taxon>
        <taxon>Metazoa</taxon>
        <taxon>Ecdysozoa</taxon>
        <taxon>Nematoda</taxon>
        <taxon>Chromadorea</taxon>
        <taxon>Rhabditida</taxon>
        <taxon>Rhabditina</taxon>
        <taxon>Rhabditomorpha</taxon>
        <taxon>Strongyloidea</taxon>
        <taxon>Strongylidae</taxon>
        <taxon>Strongylus</taxon>
    </lineage>
</organism>
<dbReference type="SUPFAM" id="SSF53756">
    <property type="entry name" value="UDP-Glycosyltransferase/glycogen phosphorylase"/>
    <property type="match status" value="1"/>
</dbReference>
<dbReference type="EMBL" id="UYYB01148389">
    <property type="protein sequence ID" value="VDM85996.1"/>
    <property type="molecule type" value="Genomic_DNA"/>
</dbReference>
<evidence type="ECO:0000256" key="1">
    <source>
        <dbReference type="ARBA" id="ARBA00009995"/>
    </source>
</evidence>
<dbReference type="EC" id="2.4.1.17" evidence="2"/>
<keyword evidence="3" id="KW-0328">Glycosyltransferase</keyword>
<reference evidence="5 6" key="1">
    <citation type="submission" date="2018-11" db="EMBL/GenBank/DDBJ databases">
        <authorList>
            <consortium name="Pathogen Informatics"/>
        </authorList>
    </citation>
    <scope>NUCLEOTIDE SEQUENCE [LARGE SCALE GENOMIC DNA]</scope>
</reference>
<accession>A0A3P7JRJ7</accession>
<evidence type="ECO:0000256" key="3">
    <source>
        <dbReference type="ARBA" id="ARBA00022676"/>
    </source>
</evidence>
<dbReference type="GO" id="GO:0015020">
    <property type="term" value="F:glucuronosyltransferase activity"/>
    <property type="evidence" value="ECO:0007669"/>
    <property type="project" value="UniProtKB-EC"/>
</dbReference>
<dbReference type="PANTHER" id="PTHR48043">
    <property type="entry name" value="EG:EG0003.4 PROTEIN-RELATED"/>
    <property type="match status" value="1"/>
</dbReference>
<proteinExistence type="inferred from homology"/>
<keyword evidence="6" id="KW-1185">Reference proteome</keyword>
<evidence type="ECO:0000256" key="2">
    <source>
        <dbReference type="ARBA" id="ARBA00012544"/>
    </source>
</evidence>
<evidence type="ECO:0000256" key="4">
    <source>
        <dbReference type="ARBA" id="ARBA00022679"/>
    </source>
</evidence>
<dbReference type="OrthoDB" id="5835829at2759"/>
<comment type="similarity">
    <text evidence="1">Belongs to the UDP-glycosyltransferase family.</text>
</comment>
<dbReference type="PANTHER" id="PTHR48043:SF23">
    <property type="entry name" value="UDP-GLUCURONOSYLTRANSFERASE"/>
    <property type="match status" value="1"/>
</dbReference>
<name>A0A3P7JRJ7_STRVU</name>
<sequence length="99" mass="11392">MEDHQLIVETSYLLTNSNPYLDYPRPMLQKTVPVGGITVPSDLRKHKLPKKWDGILDKRNHTVLVSFGSAAKAMYMPSRYKYAIQIGKSKFETNQIRIL</sequence>
<dbReference type="AlphaFoldDB" id="A0A3P7JRJ7"/>
<keyword evidence="4" id="KW-0808">Transferase</keyword>
<evidence type="ECO:0000313" key="5">
    <source>
        <dbReference type="EMBL" id="VDM85996.1"/>
    </source>
</evidence>